<dbReference type="EMBL" id="CM003534">
    <property type="protein sequence ID" value="RCV33280.1"/>
    <property type="molecule type" value="Genomic_DNA"/>
</dbReference>
<evidence type="ECO:0000313" key="2">
    <source>
        <dbReference type="EMBL" id="RCV33280.1"/>
    </source>
</evidence>
<feature type="region of interest" description="Disordered" evidence="1">
    <location>
        <begin position="159"/>
        <end position="191"/>
    </location>
</feature>
<dbReference type="AlphaFoldDB" id="A0A368RUP0"/>
<name>A0A368RUP0_SETIT</name>
<organism evidence="2">
    <name type="scientific">Setaria italica</name>
    <name type="common">Foxtail millet</name>
    <name type="synonym">Panicum italicum</name>
    <dbReference type="NCBI Taxonomy" id="4555"/>
    <lineage>
        <taxon>Eukaryota</taxon>
        <taxon>Viridiplantae</taxon>
        <taxon>Streptophyta</taxon>
        <taxon>Embryophyta</taxon>
        <taxon>Tracheophyta</taxon>
        <taxon>Spermatophyta</taxon>
        <taxon>Magnoliopsida</taxon>
        <taxon>Liliopsida</taxon>
        <taxon>Poales</taxon>
        <taxon>Poaceae</taxon>
        <taxon>PACMAD clade</taxon>
        <taxon>Panicoideae</taxon>
        <taxon>Panicodae</taxon>
        <taxon>Paniceae</taxon>
        <taxon>Cenchrinae</taxon>
        <taxon>Setaria</taxon>
    </lineage>
</organism>
<accession>A0A368RUP0</accession>
<reference evidence="2" key="2">
    <citation type="submission" date="2015-07" db="EMBL/GenBank/DDBJ databases">
        <authorList>
            <person name="Noorani M."/>
        </authorList>
    </citation>
    <scope>NUCLEOTIDE SEQUENCE</scope>
    <source>
        <strain evidence="2">Yugu1</strain>
    </source>
</reference>
<evidence type="ECO:0000256" key="1">
    <source>
        <dbReference type="SAM" id="MobiDB-lite"/>
    </source>
</evidence>
<feature type="compositionally biased region" description="Gly residues" evidence="1">
    <location>
        <begin position="1"/>
        <end position="12"/>
    </location>
</feature>
<feature type="region of interest" description="Disordered" evidence="1">
    <location>
        <begin position="1"/>
        <end position="47"/>
    </location>
</feature>
<feature type="region of interest" description="Disordered" evidence="1">
    <location>
        <begin position="85"/>
        <end position="147"/>
    </location>
</feature>
<reference evidence="2" key="1">
    <citation type="journal article" date="2012" name="Nat. Biotechnol.">
        <title>Reference genome sequence of the model plant Setaria.</title>
        <authorList>
            <person name="Bennetzen J.L."/>
            <person name="Schmutz J."/>
            <person name="Wang H."/>
            <person name="Percifield R."/>
            <person name="Hawkins J."/>
            <person name="Pontaroli A.C."/>
            <person name="Estep M."/>
            <person name="Feng L."/>
            <person name="Vaughn J.N."/>
            <person name="Grimwood J."/>
            <person name="Jenkins J."/>
            <person name="Barry K."/>
            <person name="Lindquist E."/>
            <person name="Hellsten U."/>
            <person name="Deshpande S."/>
            <person name="Wang X."/>
            <person name="Wu X."/>
            <person name="Mitros T."/>
            <person name="Triplett J."/>
            <person name="Yang X."/>
            <person name="Ye C.Y."/>
            <person name="Mauro-Herrera M."/>
            <person name="Wang L."/>
            <person name="Li P."/>
            <person name="Sharma M."/>
            <person name="Sharma R."/>
            <person name="Ronald P.C."/>
            <person name="Panaud O."/>
            <person name="Kellogg E.A."/>
            <person name="Brutnell T.P."/>
            <person name="Doust A.N."/>
            <person name="Tuskan G.A."/>
            <person name="Rokhsar D."/>
            <person name="Devos K.M."/>
        </authorList>
    </citation>
    <scope>NUCLEOTIDE SEQUENCE [LARGE SCALE GENOMIC DNA]</scope>
    <source>
        <strain evidence="2">Yugu1</strain>
    </source>
</reference>
<proteinExistence type="predicted"/>
<feature type="compositionally biased region" description="Basic and acidic residues" evidence="1">
    <location>
        <begin position="35"/>
        <end position="47"/>
    </location>
</feature>
<gene>
    <name evidence="2" type="ORF">SETIT_7G071300v2</name>
</gene>
<sequence length="211" mass="22294">MYPTGSGGGGPSGREVRWAPKSPGSSNAGAAQWVEKGKKNQEHKDRNCNGTAHVLSLPATEPRPAPIFFLWPPWFGSVQCTRIPAARRRPTPPTRAPHLGGRSVAYAHAPPPPSAGRPAGQPFPTSPNHTRHPPRAGTTAHARCPPLASSSVDTYTHAYATHHSVHAPAERTDPSSLSPPSVPFHHPHPCELSRSSKALMMAAPARASSSG</sequence>
<protein>
    <submittedName>
        <fullName evidence="2">Uncharacterized protein</fullName>
    </submittedName>
</protein>